<comment type="caution">
    <text evidence="5">The sequence shown here is derived from an EMBL/GenBank/DDBJ whole genome shotgun (WGS) entry which is preliminary data.</text>
</comment>
<dbReference type="Pfam" id="PF00014">
    <property type="entry name" value="Kunitz_BPTI"/>
    <property type="match status" value="1"/>
</dbReference>
<reference evidence="5 6" key="1">
    <citation type="submission" date="2022-12" db="EMBL/GenBank/DDBJ databases">
        <title>Chromosome-level genome of Tegillarca granosa.</title>
        <authorList>
            <person name="Kim J."/>
        </authorList>
    </citation>
    <scope>NUCLEOTIDE SEQUENCE [LARGE SCALE GENOMIC DNA]</scope>
    <source>
        <strain evidence="5">Teg-2019</strain>
        <tissue evidence="5">Adductor muscle</tissue>
    </source>
</reference>
<keyword evidence="3" id="KW-0732">Signal</keyword>
<dbReference type="Gene3D" id="4.10.410.10">
    <property type="entry name" value="Pancreatic trypsin inhibitor Kunitz domain"/>
    <property type="match status" value="1"/>
</dbReference>
<dbReference type="PANTHER" id="PTHR10083:SF374">
    <property type="entry name" value="BPTI_KUNITZ INHIBITOR DOMAIN-CONTAINING PROTEIN"/>
    <property type="match status" value="1"/>
</dbReference>
<feature type="region of interest" description="Disordered" evidence="2">
    <location>
        <begin position="180"/>
        <end position="266"/>
    </location>
</feature>
<feature type="signal peptide" evidence="3">
    <location>
        <begin position="1"/>
        <end position="20"/>
    </location>
</feature>
<dbReference type="PROSITE" id="PS50279">
    <property type="entry name" value="BPTI_KUNITZ_2"/>
    <property type="match status" value="1"/>
</dbReference>
<sequence length="266" mass="30855">MFIMRSVIIFLTLLVASSYARFFKPSGEKLLDGSCQARETRRIKNCMAMYPPMQGEVLVTKWLFNEVLAKCEPFKASFYCGNKHGLDTELDCINSCACEIPPDAGHDNGVNCKPETRYSFNQRMETCQPFQYHGCGGNGNNFKNVSQCMRMCNPRDLGSSDFFHMMNMMRFGGRGGAFQGGFNNGFNPNPYPTTPPPRPQNRFNTFHSRQNRNRNNFGQGRQNRFNRQRQQRPSWRQNRRPQQQQQQPQNRKPYNPLRDILPPGQW</sequence>
<proteinExistence type="predicted"/>
<dbReference type="InterPro" id="IPR036880">
    <property type="entry name" value="Kunitz_BPTI_sf"/>
</dbReference>
<dbReference type="InterPro" id="IPR002223">
    <property type="entry name" value="Kunitz_BPTI"/>
</dbReference>
<evidence type="ECO:0000256" key="3">
    <source>
        <dbReference type="SAM" id="SignalP"/>
    </source>
</evidence>
<evidence type="ECO:0000313" key="5">
    <source>
        <dbReference type="EMBL" id="KAJ8308654.1"/>
    </source>
</evidence>
<dbReference type="CDD" id="cd00109">
    <property type="entry name" value="Kunitz-type"/>
    <property type="match status" value="1"/>
</dbReference>
<name>A0ABQ9EUB1_TEGGR</name>
<dbReference type="PANTHER" id="PTHR10083">
    <property type="entry name" value="KUNITZ-TYPE PROTEASE INHIBITOR-RELATED"/>
    <property type="match status" value="1"/>
</dbReference>
<accession>A0ABQ9EUB1</accession>
<protein>
    <recommendedName>
        <fullName evidence="4">BPTI/Kunitz inhibitor domain-containing protein</fullName>
    </recommendedName>
</protein>
<feature type="compositionally biased region" description="Pro residues" evidence="2">
    <location>
        <begin position="189"/>
        <end position="199"/>
    </location>
</feature>
<dbReference type="InterPro" id="IPR050098">
    <property type="entry name" value="TFPI/VKTCI-like"/>
</dbReference>
<keyword evidence="6" id="KW-1185">Reference proteome</keyword>
<feature type="compositionally biased region" description="Low complexity" evidence="2">
    <location>
        <begin position="231"/>
        <end position="251"/>
    </location>
</feature>
<gene>
    <name evidence="5" type="ORF">KUTeg_013528</name>
</gene>
<evidence type="ECO:0000259" key="4">
    <source>
        <dbReference type="PROSITE" id="PS50279"/>
    </source>
</evidence>
<dbReference type="Proteomes" id="UP001217089">
    <property type="component" value="Unassembled WGS sequence"/>
</dbReference>
<organism evidence="5 6">
    <name type="scientific">Tegillarca granosa</name>
    <name type="common">Malaysian cockle</name>
    <name type="synonym">Anadara granosa</name>
    <dbReference type="NCBI Taxonomy" id="220873"/>
    <lineage>
        <taxon>Eukaryota</taxon>
        <taxon>Metazoa</taxon>
        <taxon>Spiralia</taxon>
        <taxon>Lophotrochozoa</taxon>
        <taxon>Mollusca</taxon>
        <taxon>Bivalvia</taxon>
        <taxon>Autobranchia</taxon>
        <taxon>Pteriomorphia</taxon>
        <taxon>Arcoida</taxon>
        <taxon>Arcoidea</taxon>
        <taxon>Arcidae</taxon>
        <taxon>Tegillarca</taxon>
    </lineage>
</organism>
<dbReference type="EMBL" id="JARBDR010000657">
    <property type="protein sequence ID" value="KAJ8308654.1"/>
    <property type="molecule type" value="Genomic_DNA"/>
</dbReference>
<feature type="chain" id="PRO_5045947022" description="BPTI/Kunitz inhibitor domain-containing protein" evidence="3">
    <location>
        <begin position="21"/>
        <end position="266"/>
    </location>
</feature>
<keyword evidence="1" id="KW-1015">Disulfide bond</keyword>
<evidence type="ECO:0000256" key="1">
    <source>
        <dbReference type="ARBA" id="ARBA00023157"/>
    </source>
</evidence>
<evidence type="ECO:0000256" key="2">
    <source>
        <dbReference type="SAM" id="MobiDB-lite"/>
    </source>
</evidence>
<evidence type="ECO:0000313" key="6">
    <source>
        <dbReference type="Proteomes" id="UP001217089"/>
    </source>
</evidence>
<dbReference type="PRINTS" id="PR00759">
    <property type="entry name" value="BASICPTASE"/>
</dbReference>
<feature type="domain" description="BPTI/Kunitz inhibitor" evidence="4">
    <location>
        <begin position="98"/>
        <end position="152"/>
    </location>
</feature>
<dbReference type="SMART" id="SM00131">
    <property type="entry name" value="KU"/>
    <property type="match status" value="1"/>
</dbReference>
<dbReference type="SUPFAM" id="SSF57362">
    <property type="entry name" value="BPTI-like"/>
    <property type="match status" value="2"/>
</dbReference>
<feature type="compositionally biased region" description="Low complexity" evidence="2">
    <location>
        <begin position="213"/>
        <end position="223"/>
    </location>
</feature>
<dbReference type="PROSITE" id="PS00280">
    <property type="entry name" value="BPTI_KUNITZ_1"/>
    <property type="match status" value="1"/>
</dbReference>
<dbReference type="InterPro" id="IPR020901">
    <property type="entry name" value="Prtase_inh_Kunz-CS"/>
</dbReference>